<accession>A0A6S6SKZ5</accession>
<evidence type="ECO:0000313" key="1">
    <source>
        <dbReference type="EMBL" id="CAA6806869.1"/>
    </source>
</evidence>
<sequence length="84" mass="9588">MVQLDKFTRSGQLKKVIIDGACGCLRKSGMKAFVADSDAKLYEEVNDMISYMNSNFCKFHKFGLEENSEELIIKVKQNECTQEI</sequence>
<gene>
    <name evidence="1" type="ORF">HELGO_WM13850</name>
</gene>
<organism evidence="1">
    <name type="scientific">uncultured Campylobacterales bacterium</name>
    <dbReference type="NCBI Taxonomy" id="352960"/>
    <lineage>
        <taxon>Bacteria</taxon>
        <taxon>Pseudomonadati</taxon>
        <taxon>Campylobacterota</taxon>
        <taxon>Epsilonproteobacteria</taxon>
        <taxon>Campylobacterales</taxon>
        <taxon>environmental samples</taxon>
    </lineage>
</organism>
<dbReference type="EMBL" id="CACVAW010000024">
    <property type="protein sequence ID" value="CAA6806869.1"/>
    <property type="molecule type" value="Genomic_DNA"/>
</dbReference>
<protein>
    <submittedName>
        <fullName evidence="1">Uncharacterized protein</fullName>
    </submittedName>
</protein>
<dbReference type="AlphaFoldDB" id="A0A6S6SKZ5"/>
<reference evidence="1" key="1">
    <citation type="submission" date="2020-01" db="EMBL/GenBank/DDBJ databases">
        <authorList>
            <person name="Meier V. D."/>
            <person name="Meier V D."/>
        </authorList>
    </citation>
    <scope>NUCLEOTIDE SEQUENCE</scope>
    <source>
        <strain evidence="1">HLG_WM_MAG_12</strain>
    </source>
</reference>
<name>A0A6S6SKZ5_9BACT</name>
<proteinExistence type="predicted"/>